<name>A0A918TYQ9_STRCJ</name>
<protein>
    <submittedName>
        <fullName evidence="1">Uncharacterized protein</fullName>
    </submittedName>
</protein>
<evidence type="ECO:0000313" key="1">
    <source>
        <dbReference type="EMBL" id="GHC70638.1"/>
    </source>
</evidence>
<dbReference type="Proteomes" id="UP000646244">
    <property type="component" value="Unassembled WGS sequence"/>
</dbReference>
<accession>A0A918TYQ9</accession>
<gene>
    <name evidence="1" type="ORF">GCM10010507_56950</name>
</gene>
<sequence>MASHARHARSAPVPPPRRRRTLARVGLTVSAGAALVAGGAVEAGAQPQAPRAELGRTDVKAALQGTRIALEKSAEGLGPVVRTFKYHPLAATPVDPLNNGARTQVADFQPINTQMLTSPITKTGQLGDLPLVGQLLGGVTLGP</sequence>
<dbReference type="RefSeq" id="WP_190112801.1">
    <property type="nucleotide sequence ID" value="NZ_BMVB01000030.1"/>
</dbReference>
<organism evidence="1 2">
    <name type="scientific">Streptomyces cinnamoneus</name>
    <name type="common">Streptoverticillium cinnamoneum</name>
    <dbReference type="NCBI Taxonomy" id="53446"/>
    <lineage>
        <taxon>Bacteria</taxon>
        <taxon>Bacillati</taxon>
        <taxon>Actinomycetota</taxon>
        <taxon>Actinomycetes</taxon>
        <taxon>Kitasatosporales</taxon>
        <taxon>Streptomycetaceae</taxon>
        <taxon>Streptomyces</taxon>
        <taxon>Streptomyces cinnamoneus group</taxon>
    </lineage>
</organism>
<comment type="caution">
    <text evidence="1">The sequence shown here is derived from an EMBL/GenBank/DDBJ whole genome shotgun (WGS) entry which is preliminary data.</text>
</comment>
<evidence type="ECO:0000313" key="2">
    <source>
        <dbReference type="Proteomes" id="UP000646244"/>
    </source>
</evidence>
<dbReference type="AlphaFoldDB" id="A0A918TYQ9"/>
<reference evidence="1" key="2">
    <citation type="submission" date="2020-09" db="EMBL/GenBank/DDBJ databases">
        <authorList>
            <person name="Sun Q."/>
            <person name="Ohkuma M."/>
        </authorList>
    </citation>
    <scope>NUCLEOTIDE SEQUENCE</scope>
    <source>
        <strain evidence="1">JCM 4633</strain>
    </source>
</reference>
<dbReference type="EMBL" id="BMVB01000030">
    <property type="protein sequence ID" value="GHC70638.1"/>
    <property type="molecule type" value="Genomic_DNA"/>
</dbReference>
<proteinExistence type="predicted"/>
<reference evidence="1" key="1">
    <citation type="journal article" date="2014" name="Int. J. Syst. Evol. Microbiol.">
        <title>Complete genome sequence of Corynebacterium casei LMG S-19264T (=DSM 44701T), isolated from a smear-ripened cheese.</title>
        <authorList>
            <consortium name="US DOE Joint Genome Institute (JGI-PGF)"/>
            <person name="Walter F."/>
            <person name="Albersmeier A."/>
            <person name="Kalinowski J."/>
            <person name="Ruckert C."/>
        </authorList>
    </citation>
    <scope>NUCLEOTIDE SEQUENCE</scope>
    <source>
        <strain evidence="1">JCM 4633</strain>
    </source>
</reference>